<feature type="compositionally biased region" description="Polar residues" evidence="1">
    <location>
        <begin position="1"/>
        <end position="22"/>
    </location>
</feature>
<dbReference type="SUPFAM" id="SSF56672">
    <property type="entry name" value="DNA/RNA polymerases"/>
    <property type="match status" value="1"/>
</dbReference>
<feature type="domain" description="Reverse transcriptase" evidence="2">
    <location>
        <begin position="181"/>
        <end position="364"/>
    </location>
</feature>
<dbReference type="Gene3D" id="3.10.10.10">
    <property type="entry name" value="HIV Type 1 Reverse Transcriptase, subunit A, domain 1"/>
    <property type="match status" value="1"/>
</dbReference>
<dbReference type="PANTHER" id="PTHR37984">
    <property type="entry name" value="PROTEIN CBG26694"/>
    <property type="match status" value="1"/>
</dbReference>
<dbReference type="Gene3D" id="3.30.70.270">
    <property type="match status" value="2"/>
</dbReference>
<dbReference type="CDD" id="cd01647">
    <property type="entry name" value="RT_LTR"/>
    <property type="match status" value="1"/>
</dbReference>
<name>A0A2G8K7Z5_STIJA</name>
<protein>
    <recommendedName>
        <fullName evidence="2">Reverse transcriptase domain-containing protein</fullName>
    </recommendedName>
</protein>
<evidence type="ECO:0000313" key="3">
    <source>
        <dbReference type="EMBL" id="PIK44130.1"/>
    </source>
</evidence>
<accession>A0A2G8K7Z5</accession>
<comment type="caution">
    <text evidence="3">The sequence shown here is derived from an EMBL/GenBank/DDBJ whole genome shotgun (WGS) entry which is preliminary data.</text>
</comment>
<feature type="region of interest" description="Disordered" evidence="1">
    <location>
        <begin position="1"/>
        <end position="43"/>
    </location>
</feature>
<dbReference type="Pfam" id="PF00078">
    <property type="entry name" value="RVT_1"/>
    <property type="match status" value="1"/>
</dbReference>
<sequence length="461" mass="52091">MSNQDSFIKTNDTSLSHCSPQNDLYPKQEPINAPEELDSSTGESHCAIEQIHSDNSTYANSDFSKLPFVSLGRSGPDILGARIKAPISSMRYGRRIIQNEICNTDLQSEVAAESSKSRSEKQLQQIFHKYNAILCPVTGCCNIIDHEIPIIEGSKPVVVPPYKLTTEKRTDMVNQVRDMLKEDIIEPSNSSWCSSPVMVPKGNKHGQKQWRMAIDYRALNKVTVPDRYPLPTTEQLLDSLHGAKVFSSLDLKGAFWQLKLAEKDKYKTAFDISGLGLYQFCRVPFGLRNASACFQRTMDKVMMPQTGRNSCHFIDDILIFSPTPEQHLFDLDETLSTLENAGFTLNLDKCTFMTTKLPWLGYILSSDGISIDPEKYRAISEFPRPTNLQEVQRFLGLCAWIQRFIPGMADIAYPLNCLKRKDVPFLWDDSCERAFTQLKTVLTKSVALAILSPEFTFRNSL</sequence>
<evidence type="ECO:0000256" key="1">
    <source>
        <dbReference type="SAM" id="MobiDB-lite"/>
    </source>
</evidence>
<organism evidence="3 4">
    <name type="scientific">Stichopus japonicus</name>
    <name type="common">Sea cucumber</name>
    <dbReference type="NCBI Taxonomy" id="307972"/>
    <lineage>
        <taxon>Eukaryota</taxon>
        <taxon>Metazoa</taxon>
        <taxon>Echinodermata</taxon>
        <taxon>Eleutherozoa</taxon>
        <taxon>Echinozoa</taxon>
        <taxon>Holothuroidea</taxon>
        <taxon>Aspidochirotacea</taxon>
        <taxon>Aspidochirotida</taxon>
        <taxon>Stichopodidae</taxon>
        <taxon>Apostichopus</taxon>
    </lineage>
</organism>
<dbReference type="PANTHER" id="PTHR37984:SF5">
    <property type="entry name" value="PROTEIN NYNRIN-LIKE"/>
    <property type="match status" value="1"/>
</dbReference>
<dbReference type="InterPro" id="IPR043128">
    <property type="entry name" value="Rev_trsase/Diguanyl_cyclase"/>
</dbReference>
<reference evidence="3 4" key="1">
    <citation type="journal article" date="2017" name="PLoS Biol.">
        <title>The sea cucumber genome provides insights into morphological evolution and visceral regeneration.</title>
        <authorList>
            <person name="Zhang X."/>
            <person name="Sun L."/>
            <person name="Yuan J."/>
            <person name="Sun Y."/>
            <person name="Gao Y."/>
            <person name="Zhang L."/>
            <person name="Li S."/>
            <person name="Dai H."/>
            <person name="Hamel J.F."/>
            <person name="Liu C."/>
            <person name="Yu Y."/>
            <person name="Liu S."/>
            <person name="Lin W."/>
            <person name="Guo K."/>
            <person name="Jin S."/>
            <person name="Xu P."/>
            <person name="Storey K.B."/>
            <person name="Huan P."/>
            <person name="Zhang T."/>
            <person name="Zhou Y."/>
            <person name="Zhang J."/>
            <person name="Lin C."/>
            <person name="Li X."/>
            <person name="Xing L."/>
            <person name="Huo D."/>
            <person name="Sun M."/>
            <person name="Wang L."/>
            <person name="Mercier A."/>
            <person name="Li F."/>
            <person name="Yang H."/>
            <person name="Xiang J."/>
        </authorList>
    </citation>
    <scope>NUCLEOTIDE SEQUENCE [LARGE SCALE GENOMIC DNA]</scope>
    <source>
        <strain evidence="3">Shaxun</strain>
        <tissue evidence="3">Muscle</tissue>
    </source>
</reference>
<gene>
    <name evidence="3" type="ORF">BSL78_19018</name>
</gene>
<dbReference type="EMBL" id="MRZV01000798">
    <property type="protein sequence ID" value="PIK44130.1"/>
    <property type="molecule type" value="Genomic_DNA"/>
</dbReference>
<dbReference type="InterPro" id="IPR043502">
    <property type="entry name" value="DNA/RNA_pol_sf"/>
</dbReference>
<dbReference type="InterPro" id="IPR050951">
    <property type="entry name" value="Retrovirus_Pol_polyprotein"/>
</dbReference>
<dbReference type="OrthoDB" id="9950135at2759"/>
<dbReference type="FunFam" id="3.30.70.270:FF:000020">
    <property type="entry name" value="Transposon Tf2-6 polyprotein-like Protein"/>
    <property type="match status" value="1"/>
</dbReference>
<keyword evidence="4" id="KW-1185">Reference proteome</keyword>
<dbReference type="InterPro" id="IPR000477">
    <property type="entry name" value="RT_dom"/>
</dbReference>
<evidence type="ECO:0000313" key="4">
    <source>
        <dbReference type="Proteomes" id="UP000230750"/>
    </source>
</evidence>
<dbReference type="Proteomes" id="UP000230750">
    <property type="component" value="Unassembled WGS sequence"/>
</dbReference>
<dbReference type="PROSITE" id="PS50878">
    <property type="entry name" value="RT_POL"/>
    <property type="match status" value="1"/>
</dbReference>
<dbReference type="AlphaFoldDB" id="A0A2G8K7Z5"/>
<proteinExistence type="predicted"/>
<evidence type="ECO:0000259" key="2">
    <source>
        <dbReference type="PROSITE" id="PS50878"/>
    </source>
</evidence>